<feature type="compositionally biased region" description="Polar residues" evidence="1">
    <location>
        <begin position="194"/>
        <end position="213"/>
    </location>
</feature>
<sequence length="317" mass="34549">MSSSSQPANRVFLNKNMADGPAAAAFEPIQNWSPESHFQGQLHAHSTGGGSSYDPVNELSTHTTWSSDNTIVSQRPAHNATFGRSQAENEFLLGITPLESSRRGLNVMQNKGRGLVGNVRRTLRSVRRAENIAKSNSVSLENMSSGSQRSQRLEQQQQQQQQQQYEPYKPYQQQRSTSTSPTKSLYSFQDGRESTATSDSNSIPGRAMSSASSILGRKQGAKDWGAKRSSADSAQIRLLQAARAADANNLYGAASSSESGAGMSLSSHSPDLLDYDDDEEWDVEAAAEGRLVQIAYTVPKEKLRVVNPGVGDYMDER</sequence>
<feature type="region of interest" description="Disordered" evidence="1">
    <location>
        <begin position="127"/>
        <end position="228"/>
    </location>
</feature>
<accession>A0A8A1MCS8</accession>
<name>A0A8A1MCS8_AJECA</name>
<organism evidence="2 3">
    <name type="scientific">Ajellomyces capsulatus</name>
    <name type="common">Darling's disease fungus</name>
    <name type="synonym">Histoplasma capsulatum</name>
    <dbReference type="NCBI Taxonomy" id="5037"/>
    <lineage>
        <taxon>Eukaryota</taxon>
        <taxon>Fungi</taxon>
        <taxon>Dikarya</taxon>
        <taxon>Ascomycota</taxon>
        <taxon>Pezizomycotina</taxon>
        <taxon>Eurotiomycetes</taxon>
        <taxon>Eurotiomycetidae</taxon>
        <taxon>Onygenales</taxon>
        <taxon>Ajellomycetaceae</taxon>
        <taxon>Histoplasma</taxon>
    </lineage>
</organism>
<feature type="compositionally biased region" description="Polar residues" evidence="1">
    <location>
        <begin position="133"/>
        <end position="146"/>
    </location>
</feature>
<gene>
    <name evidence="2" type="ORF">I7I51_00704</name>
</gene>
<feature type="compositionally biased region" description="Polar residues" evidence="1">
    <location>
        <begin position="30"/>
        <end position="39"/>
    </location>
</feature>
<evidence type="ECO:0000313" key="3">
    <source>
        <dbReference type="Proteomes" id="UP000663671"/>
    </source>
</evidence>
<evidence type="ECO:0000313" key="2">
    <source>
        <dbReference type="EMBL" id="QSS63645.1"/>
    </source>
</evidence>
<dbReference type="Proteomes" id="UP000663671">
    <property type="component" value="Chromosome 1"/>
</dbReference>
<feature type="compositionally biased region" description="Polar residues" evidence="1">
    <location>
        <begin position="176"/>
        <end position="187"/>
    </location>
</feature>
<dbReference type="OrthoDB" id="205993at2759"/>
<feature type="region of interest" description="Disordered" evidence="1">
    <location>
        <begin position="24"/>
        <end position="51"/>
    </location>
</feature>
<feature type="region of interest" description="Disordered" evidence="1">
    <location>
        <begin position="253"/>
        <end position="272"/>
    </location>
</feature>
<dbReference type="VEuPathDB" id="FungiDB:I7I51_00704"/>
<protein>
    <submittedName>
        <fullName evidence="2">Uncharacterized protein</fullName>
    </submittedName>
</protein>
<evidence type="ECO:0000256" key="1">
    <source>
        <dbReference type="SAM" id="MobiDB-lite"/>
    </source>
</evidence>
<dbReference type="AlphaFoldDB" id="A0A8A1MCS8"/>
<reference evidence="2" key="1">
    <citation type="submission" date="2021-01" db="EMBL/GenBank/DDBJ databases">
        <title>Chromosome-level genome assembly of a human fungal pathogen reveals clustering of transcriptionally co-regulated genes.</title>
        <authorList>
            <person name="Voorhies M."/>
            <person name="Cohen S."/>
            <person name="Shea T.P."/>
            <person name="Petrus S."/>
            <person name="Munoz J.F."/>
            <person name="Poplawski S."/>
            <person name="Goldman W.E."/>
            <person name="Michael T."/>
            <person name="Cuomo C.A."/>
            <person name="Sil A."/>
            <person name="Beyhan S."/>
        </authorList>
    </citation>
    <scope>NUCLEOTIDE SEQUENCE</scope>
    <source>
        <strain evidence="2">WU24</strain>
    </source>
</reference>
<dbReference type="EMBL" id="CP069114">
    <property type="protein sequence ID" value="QSS63645.1"/>
    <property type="molecule type" value="Genomic_DNA"/>
</dbReference>
<feature type="compositionally biased region" description="Low complexity" evidence="1">
    <location>
        <begin position="147"/>
        <end position="175"/>
    </location>
</feature>
<proteinExistence type="predicted"/>